<dbReference type="Gene3D" id="1.25.40.20">
    <property type="entry name" value="Ankyrin repeat-containing domain"/>
    <property type="match status" value="2"/>
</dbReference>
<keyword evidence="2" id="KW-1133">Transmembrane helix</keyword>
<feature type="repeat" description="ANK" evidence="1">
    <location>
        <begin position="78"/>
        <end position="98"/>
    </location>
</feature>
<dbReference type="Pfam" id="PF12796">
    <property type="entry name" value="Ank_2"/>
    <property type="match status" value="1"/>
</dbReference>
<dbReference type="Proteomes" id="UP000594638">
    <property type="component" value="Unassembled WGS sequence"/>
</dbReference>
<dbReference type="OrthoDB" id="1921232at2759"/>
<dbReference type="PANTHER" id="PTHR24177">
    <property type="entry name" value="CASKIN"/>
    <property type="match status" value="1"/>
</dbReference>
<gene>
    <name evidence="4" type="ORF">OLEA9_A068844</name>
</gene>
<feature type="transmembrane region" description="Helical" evidence="2">
    <location>
        <begin position="537"/>
        <end position="556"/>
    </location>
</feature>
<dbReference type="GO" id="GO:0016020">
    <property type="term" value="C:membrane"/>
    <property type="evidence" value="ECO:0007669"/>
    <property type="project" value="TreeGrafter"/>
</dbReference>
<keyword evidence="2" id="KW-0812">Transmembrane</keyword>
<feature type="transmembrane region" description="Helical" evidence="2">
    <location>
        <begin position="505"/>
        <end position="531"/>
    </location>
</feature>
<protein>
    <submittedName>
        <fullName evidence="4">Ankyrin repeat</fullName>
    </submittedName>
</protein>
<feature type="domain" description="PGG" evidence="3">
    <location>
        <begin position="417"/>
        <end position="529"/>
    </location>
</feature>
<evidence type="ECO:0000313" key="4">
    <source>
        <dbReference type="EMBL" id="CAA3016414.1"/>
    </source>
</evidence>
<evidence type="ECO:0000256" key="2">
    <source>
        <dbReference type="SAM" id="Phobius"/>
    </source>
</evidence>
<feature type="transmembrane region" description="Helical" evidence="2">
    <location>
        <begin position="463"/>
        <end position="485"/>
    </location>
</feature>
<dbReference type="AlphaFoldDB" id="A0A8S0UE67"/>
<dbReference type="InterPro" id="IPR026961">
    <property type="entry name" value="PGG_dom"/>
</dbReference>
<dbReference type="PROSITE" id="PS50088">
    <property type="entry name" value="ANK_REPEAT"/>
    <property type="match status" value="1"/>
</dbReference>
<dbReference type="PANTHER" id="PTHR24177:SF365">
    <property type="entry name" value="ANKYRIN REPEAT-CONTAINING PROTEIN NPR4-LIKE ISOFORM X1"/>
    <property type="match status" value="1"/>
</dbReference>
<organism evidence="4 5">
    <name type="scientific">Olea europaea subsp. europaea</name>
    <dbReference type="NCBI Taxonomy" id="158383"/>
    <lineage>
        <taxon>Eukaryota</taxon>
        <taxon>Viridiplantae</taxon>
        <taxon>Streptophyta</taxon>
        <taxon>Embryophyta</taxon>
        <taxon>Tracheophyta</taxon>
        <taxon>Spermatophyta</taxon>
        <taxon>Magnoliopsida</taxon>
        <taxon>eudicotyledons</taxon>
        <taxon>Gunneridae</taxon>
        <taxon>Pentapetalae</taxon>
        <taxon>asterids</taxon>
        <taxon>lamiids</taxon>
        <taxon>Lamiales</taxon>
        <taxon>Oleaceae</taxon>
        <taxon>Oleeae</taxon>
        <taxon>Olea</taxon>
    </lineage>
</organism>
<keyword evidence="5" id="KW-1185">Reference proteome</keyword>
<keyword evidence="1" id="KW-0040">ANK repeat</keyword>
<dbReference type="EMBL" id="CACTIH010007615">
    <property type="protein sequence ID" value="CAA3016414.1"/>
    <property type="molecule type" value="Genomic_DNA"/>
</dbReference>
<dbReference type="PROSITE" id="PS50297">
    <property type="entry name" value="ANK_REP_REGION"/>
    <property type="match status" value="1"/>
</dbReference>
<evidence type="ECO:0000313" key="5">
    <source>
        <dbReference type="Proteomes" id="UP000594638"/>
    </source>
</evidence>
<feature type="transmembrane region" description="Helical" evidence="2">
    <location>
        <begin position="422"/>
        <end position="443"/>
    </location>
</feature>
<evidence type="ECO:0000259" key="3">
    <source>
        <dbReference type="Pfam" id="PF13962"/>
    </source>
</evidence>
<evidence type="ECO:0000256" key="1">
    <source>
        <dbReference type="PROSITE-ProRule" id="PRU00023"/>
    </source>
</evidence>
<keyword evidence="2" id="KW-0472">Membrane</keyword>
<comment type="caution">
    <text evidence="4">The sequence shown here is derived from an EMBL/GenBank/DDBJ whole genome shotgun (WGS) entry which is preliminary data.</text>
</comment>
<proteinExistence type="predicted"/>
<dbReference type="SMART" id="SM00248">
    <property type="entry name" value="ANK"/>
    <property type="match status" value="2"/>
</dbReference>
<reference evidence="4 5" key="1">
    <citation type="submission" date="2019-12" db="EMBL/GenBank/DDBJ databases">
        <authorList>
            <person name="Alioto T."/>
            <person name="Alioto T."/>
            <person name="Gomez Garrido J."/>
        </authorList>
    </citation>
    <scope>NUCLEOTIDE SEQUENCE [LARGE SCALE GENOMIC DNA]</scope>
</reference>
<accession>A0A8S0UE67</accession>
<dbReference type="Gramene" id="OE9A068844T1">
    <property type="protein sequence ID" value="OE9A068844C1"/>
    <property type="gene ID" value="OE9A068844"/>
</dbReference>
<dbReference type="InterPro" id="IPR002110">
    <property type="entry name" value="Ankyrin_rpt"/>
</dbReference>
<dbReference type="Pfam" id="PF13962">
    <property type="entry name" value="PGG"/>
    <property type="match status" value="1"/>
</dbReference>
<name>A0A8S0UE67_OLEEU</name>
<dbReference type="InterPro" id="IPR036770">
    <property type="entry name" value="Ankyrin_rpt-contain_sf"/>
</dbReference>
<sequence>MASASRIQINEGNLEKLDTITLLDIDGIEQPATFFTGPEVNLNYYRTLIQAAKEGDWVTAKRFIDNDGAALTEVISLQGMTALHLAASRSQSELVEKLADLMPAAAINARDKRDIEGKTPLFFAANWGAPSKSKEMLWYLYTVTTDEHPSYAFTGPCSSSLILGIAAAGFYDITLDLLRRYPHLATARDETETTILHVLSGHPHSFPSGSKLGFWERFIYSPVGWLCKAVPAMKPRLKHVHGRKLVHKQCFELIEFVCKQAVLLDNEKTLHFFLDGGILHVATGRGVVEIVELTLNYVPDLIWYKYNNHTLLQVAIKHRREKLFNLLIDMTARNTFLASGLDNDSNNILHMAAKLPPSPQLNAVSGPAFQMQRELQWFQEVEKIVNDKWKWQMNSQGKTPRELFTETHKDLREKSEQWMKDTSNSCMVVSTLIATVVFAAIFTVPGGNTTDNGIPIFLKNKKFVVFAVADSLALFSSISSLLLFLSILTARCAEKDFLELMPRRLALGFASLFVAIGSMMTAFGAAFTIVVGERYDWVFILMMVSACIPVFLFTILKLPLFRNIYLSTYGPSMFISKLNRRPSMTNKCR</sequence>
<dbReference type="SUPFAM" id="SSF48403">
    <property type="entry name" value="Ankyrin repeat"/>
    <property type="match status" value="2"/>
</dbReference>